<dbReference type="InterPro" id="IPR029063">
    <property type="entry name" value="SAM-dependent_MTases_sf"/>
</dbReference>
<proteinExistence type="predicted"/>
<accession>A0A9X1HV90</accession>
<evidence type="ECO:0000259" key="1">
    <source>
        <dbReference type="Pfam" id="PF08241"/>
    </source>
</evidence>
<keyword evidence="2" id="KW-0489">Methyltransferase</keyword>
<comment type="caution">
    <text evidence="2">The sequence shown here is derived from an EMBL/GenBank/DDBJ whole genome shotgun (WGS) entry which is preliminary data.</text>
</comment>
<dbReference type="Gene3D" id="2.20.25.10">
    <property type="match status" value="1"/>
</dbReference>
<name>A0A9X1HV90_9BACT</name>
<dbReference type="Proteomes" id="UP001139409">
    <property type="component" value="Unassembled WGS sequence"/>
</dbReference>
<dbReference type="RefSeq" id="WP_225699389.1">
    <property type="nucleotide sequence ID" value="NZ_JAIXNE010000006.1"/>
</dbReference>
<dbReference type="EMBL" id="JAIXNE010000006">
    <property type="protein sequence ID" value="MCA6078531.1"/>
    <property type="molecule type" value="Genomic_DNA"/>
</dbReference>
<dbReference type="Pfam" id="PF08241">
    <property type="entry name" value="Methyltransf_11"/>
    <property type="match status" value="1"/>
</dbReference>
<dbReference type="SUPFAM" id="SSF53335">
    <property type="entry name" value="S-adenosyl-L-methionine-dependent methyltransferases"/>
    <property type="match status" value="1"/>
</dbReference>
<dbReference type="GO" id="GO:0032259">
    <property type="term" value="P:methylation"/>
    <property type="evidence" value="ECO:0007669"/>
    <property type="project" value="UniProtKB-KW"/>
</dbReference>
<dbReference type="Gene3D" id="3.40.50.150">
    <property type="entry name" value="Vaccinia Virus protein VP39"/>
    <property type="match status" value="1"/>
</dbReference>
<protein>
    <submittedName>
        <fullName evidence="2">Class I SAM-dependent methyltransferase</fullName>
    </submittedName>
</protein>
<dbReference type="AlphaFoldDB" id="A0A9X1HV90"/>
<organism evidence="2 3">
    <name type="scientific">Fulvivirga sedimenti</name>
    <dbReference type="NCBI Taxonomy" id="2879465"/>
    <lineage>
        <taxon>Bacteria</taxon>
        <taxon>Pseudomonadati</taxon>
        <taxon>Bacteroidota</taxon>
        <taxon>Cytophagia</taxon>
        <taxon>Cytophagales</taxon>
        <taxon>Fulvivirgaceae</taxon>
        <taxon>Fulvivirga</taxon>
    </lineage>
</organism>
<evidence type="ECO:0000313" key="3">
    <source>
        <dbReference type="Proteomes" id="UP001139409"/>
    </source>
</evidence>
<sequence length="362" mass="41967">MKKDWITILHCPITKQDLRELSSEEIQQINEKITAGQCWNRDGSPANLTLDEGFISLDGAFIYPVINGISVLMKEMAITTQKEGIDSKSLHDKKQLVKDFYDGKGWSKNEEGHYEDAVIFEDLREVSKDYISKCHNRLGRYVHPKGTYLMDAASGPIQFDDYLQYSENYKYRVCVDLSYQALSEARKKIGDKGIFLLCDMTNLPVKEGCIDSFVSINTIYHIPKDEQMNAIRELYRALKPGGKGAVVYEWYKYSPWMNFWLLPKRGWNYISNKLNKLSTAVKGSGSGLYYYVHPYEQLKQHLGIPFTVGVWRTVSVDWMKIYIHDSLFGKKILSWLYKKEEENPEKYGMKGEYPILAFEKPE</sequence>
<keyword evidence="3" id="KW-1185">Reference proteome</keyword>
<gene>
    <name evidence="2" type="ORF">LDX50_26895</name>
</gene>
<dbReference type="CDD" id="cd02440">
    <property type="entry name" value="AdoMet_MTases"/>
    <property type="match status" value="1"/>
</dbReference>
<reference evidence="2" key="1">
    <citation type="submission" date="2021-09" db="EMBL/GenBank/DDBJ databases">
        <title>Fulvivirga sp. isolated from coastal sediment.</title>
        <authorList>
            <person name="Yu H."/>
        </authorList>
    </citation>
    <scope>NUCLEOTIDE SEQUENCE</scope>
    <source>
        <strain evidence="2">1062</strain>
    </source>
</reference>
<evidence type="ECO:0000313" key="2">
    <source>
        <dbReference type="EMBL" id="MCA6078531.1"/>
    </source>
</evidence>
<feature type="domain" description="Methyltransferase type 11" evidence="1">
    <location>
        <begin position="151"/>
        <end position="243"/>
    </location>
</feature>
<keyword evidence="2" id="KW-0808">Transferase</keyword>
<dbReference type="InterPro" id="IPR013216">
    <property type="entry name" value="Methyltransf_11"/>
</dbReference>
<dbReference type="GO" id="GO:0008757">
    <property type="term" value="F:S-adenosylmethionine-dependent methyltransferase activity"/>
    <property type="evidence" value="ECO:0007669"/>
    <property type="project" value="InterPro"/>
</dbReference>